<reference evidence="2" key="2">
    <citation type="submission" date="2020-09" db="EMBL/GenBank/DDBJ databases">
        <authorList>
            <person name="Sun Q."/>
            <person name="Ohkuma M."/>
        </authorList>
    </citation>
    <scope>NUCLEOTIDE SEQUENCE</scope>
    <source>
        <strain evidence="2">JCM 3172</strain>
    </source>
</reference>
<dbReference type="RefSeq" id="WP_158685723.1">
    <property type="nucleotide sequence ID" value="NZ_BMQQ01000001.1"/>
</dbReference>
<feature type="transmembrane region" description="Helical" evidence="1">
    <location>
        <begin position="12"/>
        <end position="35"/>
    </location>
</feature>
<comment type="caution">
    <text evidence="2">The sequence shown here is derived from an EMBL/GenBank/DDBJ whole genome shotgun (WGS) entry which is preliminary data.</text>
</comment>
<keyword evidence="1" id="KW-0472">Membrane</keyword>
<keyword evidence="3" id="KW-1185">Reference proteome</keyword>
<name>A0A918LLE9_9ACTN</name>
<evidence type="ECO:0000313" key="2">
    <source>
        <dbReference type="EMBL" id="GGT11829.1"/>
    </source>
</evidence>
<reference evidence="2" key="1">
    <citation type="journal article" date="2014" name="Int. J. Syst. Evol. Microbiol.">
        <title>Complete genome sequence of Corynebacterium casei LMG S-19264T (=DSM 44701T), isolated from a smear-ripened cheese.</title>
        <authorList>
            <consortium name="US DOE Joint Genome Institute (JGI-PGF)"/>
            <person name="Walter F."/>
            <person name="Albersmeier A."/>
            <person name="Kalinowski J."/>
            <person name="Ruckert C."/>
        </authorList>
    </citation>
    <scope>NUCLEOTIDE SEQUENCE</scope>
    <source>
        <strain evidence="2">JCM 3172</strain>
    </source>
</reference>
<sequence length="237" mass="26200">MESGRVPQARRRMVRAAMVSAVLAGLAVVGGWYIYAWPAVPMAGASRTGEVDAASSKAKTEAEHRLEEVVGLLPGAPRPLGDAAADHCLRNSSFEGEPPGPLGCQWRLERFVVFDGDLRAVGEAWGKALGDDRWIGSRAPFPSGYSSTSERYEYRDPRTRDRLIITLVQDGPELRLLDDATRFEFEGVEEYERERRSFTGRKAAEQAVKQGRQVAGVSLVRAYYSQIGHAPLEPTHW</sequence>
<dbReference type="AlphaFoldDB" id="A0A918LLE9"/>
<protein>
    <submittedName>
        <fullName evidence="2">Uncharacterized protein</fullName>
    </submittedName>
</protein>
<keyword evidence="1" id="KW-1133">Transmembrane helix</keyword>
<keyword evidence="1" id="KW-0812">Transmembrane</keyword>
<dbReference type="EMBL" id="BMQQ01000001">
    <property type="protein sequence ID" value="GGT11829.1"/>
    <property type="molecule type" value="Genomic_DNA"/>
</dbReference>
<organism evidence="2 3">
    <name type="scientific">Streptomyces purpureus</name>
    <dbReference type="NCBI Taxonomy" id="1951"/>
    <lineage>
        <taxon>Bacteria</taxon>
        <taxon>Bacillati</taxon>
        <taxon>Actinomycetota</taxon>
        <taxon>Actinomycetes</taxon>
        <taxon>Kitasatosporales</taxon>
        <taxon>Streptomycetaceae</taxon>
        <taxon>Streptomyces</taxon>
    </lineage>
</organism>
<proteinExistence type="predicted"/>
<gene>
    <name evidence="2" type="ORF">GCM10014713_00240</name>
</gene>
<dbReference type="Proteomes" id="UP000619486">
    <property type="component" value="Unassembled WGS sequence"/>
</dbReference>
<evidence type="ECO:0000313" key="3">
    <source>
        <dbReference type="Proteomes" id="UP000619486"/>
    </source>
</evidence>
<accession>A0A918LLE9</accession>
<evidence type="ECO:0000256" key="1">
    <source>
        <dbReference type="SAM" id="Phobius"/>
    </source>
</evidence>